<name>A0AA37QD33_9BACT</name>
<reference evidence="2" key="1">
    <citation type="submission" date="2022-08" db="EMBL/GenBank/DDBJ databases">
        <title>Draft genome sequencing of Roseisolibacter agri AW1220.</title>
        <authorList>
            <person name="Tobiishi Y."/>
            <person name="Tonouchi A."/>
        </authorList>
    </citation>
    <scope>NUCLEOTIDE SEQUENCE</scope>
    <source>
        <strain evidence="2">AW1220</strain>
    </source>
</reference>
<dbReference type="InterPro" id="IPR007047">
    <property type="entry name" value="Flp_Fap"/>
</dbReference>
<keyword evidence="1" id="KW-0812">Transmembrane</keyword>
<evidence type="ECO:0008006" key="4">
    <source>
        <dbReference type="Google" id="ProtNLM"/>
    </source>
</evidence>
<dbReference type="RefSeq" id="WP_284351132.1">
    <property type="nucleotide sequence ID" value="NZ_BRXS01000005.1"/>
</dbReference>
<keyword evidence="3" id="KW-1185">Reference proteome</keyword>
<dbReference type="Pfam" id="PF04964">
    <property type="entry name" value="Flp_Fap"/>
    <property type="match status" value="1"/>
</dbReference>
<sequence>MQRTLLAARRFLRDESGATMVEYALLVALIALVLIASVTLLGTSSSTKLNEAAQSLSGS</sequence>
<keyword evidence="1" id="KW-1133">Transmembrane helix</keyword>
<accession>A0AA37QD33</accession>
<keyword evidence="1" id="KW-0472">Membrane</keyword>
<proteinExistence type="predicted"/>
<gene>
    <name evidence="2" type="ORF">rosag_31890</name>
</gene>
<comment type="caution">
    <text evidence="2">The sequence shown here is derived from an EMBL/GenBank/DDBJ whole genome shotgun (WGS) entry which is preliminary data.</text>
</comment>
<organism evidence="2 3">
    <name type="scientific">Roseisolibacter agri</name>
    <dbReference type="NCBI Taxonomy" id="2014610"/>
    <lineage>
        <taxon>Bacteria</taxon>
        <taxon>Pseudomonadati</taxon>
        <taxon>Gemmatimonadota</taxon>
        <taxon>Gemmatimonadia</taxon>
        <taxon>Gemmatimonadales</taxon>
        <taxon>Gemmatimonadaceae</taxon>
        <taxon>Roseisolibacter</taxon>
    </lineage>
</organism>
<evidence type="ECO:0000256" key="1">
    <source>
        <dbReference type="SAM" id="Phobius"/>
    </source>
</evidence>
<dbReference type="EMBL" id="BRXS01000005">
    <property type="protein sequence ID" value="GLC26676.1"/>
    <property type="molecule type" value="Genomic_DNA"/>
</dbReference>
<dbReference type="Proteomes" id="UP001161325">
    <property type="component" value="Unassembled WGS sequence"/>
</dbReference>
<feature type="transmembrane region" description="Helical" evidence="1">
    <location>
        <begin position="21"/>
        <end position="41"/>
    </location>
</feature>
<protein>
    <recommendedName>
        <fullName evidence="4">Flp/Fap pilin component</fullName>
    </recommendedName>
</protein>
<dbReference type="AlphaFoldDB" id="A0AA37QD33"/>
<evidence type="ECO:0000313" key="3">
    <source>
        <dbReference type="Proteomes" id="UP001161325"/>
    </source>
</evidence>
<evidence type="ECO:0000313" key="2">
    <source>
        <dbReference type="EMBL" id="GLC26676.1"/>
    </source>
</evidence>